<feature type="transmembrane region" description="Helical" evidence="1">
    <location>
        <begin position="151"/>
        <end position="173"/>
    </location>
</feature>
<name>A0A0K0DY16_STRER</name>
<sequence>MKNRIKNTPFLEIKNMFKKDLVTEKEEKLRKILRSLDNCYIKVKKTSADNIVVNIEQEEFFCDTFSLKDVIQLIALVELFFSTILIIISFEHIFPHGQKLFFIQDRTIISKDLGIHLFLIQFCGSFLNILSIIFLFICIKKKRTIFLLPHIIWQILYIILSFILTIVIMYLVINRKMLRGSAEAFLFMILIPLICQIYFIFLFIKFYHQIGKNERINTLVKSKCITNLNNLLSNGLLEFSIEREKKRLEMMDSVKIKNNNVKQNKPKDKYKKSRLIFC</sequence>
<evidence type="ECO:0000313" key="4">
    <source>
        <dbReference type="WBParaSite" id="TCONS_00011890.p1"/>
    </source>
</evidence>
<keyword evidence="2" id="KW-1185">Reference proteome</keyword>
<feature type="transmembrane region" description="Helical" evidence="1">
    <location>
        <begin position="114"/>
        <end position="139"/>
    </location>
</feature>
<accession>A0A0K0DY16</accession>
<dbReference type="AlphaFoldDB" id="A0A0K0DY16"/>
<dbReference type="Proteomes" id="UP000035681">
    <property type="component" value="Unplaced"/>
</dbReference>
<evidence type="ECO:0000256" key="1">
    <source>
        <dbReference type="SAM" id="Phobius"/>
    </source>
</evidence>
<evidence type="ECO:0000313" key="3">
    <source>
        <dbReference type="WBParaSite" id="SSTP_0000212900.1"/>
    </source>
</evidence>
<keyword evidence="1" id="KW-0812">Transmembrane</keyword>
<keyword evidence="1" id="KW-0472">Membrane</keyword>
<keyword evidence="1" id="KW-1133">Transmembrane helix</keyword>
<evidence type="ECO:0000313" key="2">
    <source>
        <dbReference type="Proteomes" id="UP000035681"/>
    </source>
</evidence>
<feature type="transmembrane region" description="Helical" evidence="1">
    <location>
        <begin position="185"/>
        <end position="207"/>
    </location>
</feature>
<proteinExistence type="predicted"/>
<organism evidence="3">
    <name type="scientific">Strongyloides stercoralis</name>
    <name type="common">Threadworm</name>
    <dbReference type="NCBI Taxonomy" id="6248"/>
    <lineage>
        <taxon>Eukaryota</taxon>
        <taxon>Metazoa</taxon>
        <taxon>Ecdysozoa</taxon>
        <taxon>Nematoda</taxon>
        <taxon>Chromadorea</taxon>
        <taxon>Rhabditida</taxon>
        <taxon>Tylenchina</taxon>
        <taxon>Panagrolaimomorpha</taxon>
        <taxon>Strongyloidoidea</taxon>
        <taxon>Strongyloididae</taxon>
        <taxon>Strongyloides</taxon>
    </lineage>
</organism>
<dbReference type="STRING" id="6248.A0A0K0DY16"/>
<protein>
    <submittedName>
        <fullName evidence="4">Asparaginase</fullName>
    </submittedName>
</protein>
<reference evidence="3" key="1">
    <citation type="submission" date="2015-08" db="UniProtKB">
        <authorList>
            <consortium name="WormBaseParasite"/>
        </authorList>
    </citation>
    <scope>IDENTIFICATION</scope>
</reference>
<dbReference type="WBParaSite" id="TCONS_00011890.p1">
    <property type="protein sequence ID" value="TCONS_00011890.p1"/>
    <property type="gene ID" value="XLOC_006909"/>
</dbReference>
<dbReference type="WBParaSite" id="SSTP_0000212900.1">
    <property type="protein sequence ID" value="SSTP_0000212900.1"/>
    <property type="gene ID" value="SSTP_0000212900"/>
</dbReference>
<feature type="transmembrane region" description="Helical" evidence="1">
    <location>
        <begin position="73"/>
        <end position="94"/>
    </location>
</feature>